<protein>
    <recommendedName>
        <fullName evidence="3">ATPase expression protein 2, mitochondrial</fullName>
    </recommendedName>
</protein>
<sequence length="306" mass="35212">MFIGAVKSLQPQDLSQFNHVTKQYTLTLRQTAELLLNRWTSQGVLENENTIIDTFRLKTIHTSWPYGWLLSILEKHGQLGDEKIRDLLDFLLDIREFDQIDAVLKQSRMFNLPVNSSILADLVNNMASVNLHAAYDIYMRYCLGNVEPEACAPLIASMIYKRGSKRIWAAFDAPIYAAMPRWRRKAPSPKVLSQARIELVHEMAKAFANSKVHNPRKALRNVTQCFHYLRAHNVTITHEISTLITQVGITADVQNKEWGRTERVKWVLKVIEQAEGPEVADVVRNAVIRWREKLRARLEEQEGTVP</sequence>
<dbReference type="Proteomes" id="UP000322873">
    <property type="component" value="Unassembled WGS sequence"/>
</dbReference>
<gene>
    <name evidence="1" type="ORF">EYC84_002757</name>
</gene>
<dbReference type="EMBL" id="VICG01000007">
    <property type="protein sequence ID" value="KAA8570484.1"/>
    <property type="molecule type" value="Genomic_DNA"/>
</dbReference>
<evidence type="ECO:0008006" key="3">
    <source>
        <dbReference type="Google" id="ProtNLM"/>
    </source>
</evidence>
<evidence type="ECO:0000313" key="2">
    <source>
        <dbReference type="Proteomes" id="UP000322873"/>
    </source>
</evidence>
<dbReference type="AlphaFoldDB" id="A0A5M9JLY5"/>
<name>A0A5M9JLY5_MONFR</name>
<dbReference type="VEuPathDB" id="FungiDB:MFRU_031g00760"/>
<evidence type="ECO:0000313" key="1">
    <source>
        <dbReference type="EMBL" id="KAA8570484.1"/>
    </source>
</evidence>
<comment type="caution">
    <text evidence="1">The sequence shown here is derived from an EMBL/GenBank/DDBJ whole genome shotgun (WGS) entry which is preliminary data.</text>
</comment>
<accession>A0A5M9JLY5</accession>
<organism evidence="1 2">
    <name type="scientific">Monilinia fructicola</name>
    <name type="common">Brown rot fungus</name>
    <name type="synonym">Ciboria fructicola</name>
    <dbReference type="NCBI Taxonomy" id="38448"/>
    <lineage>
        <taxon>Eukaryota</taxon>
        <taxon>Fungi</taxon>
        <taxon>Dikarya</taxon>
        <taxon>Ascomycota</taxon>
        <taxon>Pezizomycotina</taxon>
        <taxon>Leotiomycetes</taxon>
        <taxon>Helotiales</taxon>
        <taxon>Sclerotiniaceae</taxon>
        <taxon>Monilinia</taxon>
    </lineage>
</organism>
<proteinExistence type="predicted"/>
<reference evidence="1 2" key="1">
    <citation type="submission" date="2019-06" db="EMBL/GenBank/DDBJ databases">
        <title>Genome Sequence of the Brown Rot Fungal Pathogen Monilinia fructicola.</title>
        <authorList>
            <person name="De Miccolis Angelini R.M."/>
            <person name="Landi L."/>
            <person name="Abate D."/>
            <person name="Pollastro S."/>
            <person name="Romanazzi G."/>
            <person name="Faretra F."/>
        </authorList>
    </citation>
    <scope>NUCLEOTIDE SEQUENCE [LARGE SCALE GENOMIC DNA]</scope>
    <source>
        <strain evidence="1 2">Mfrc123</strain>
    </source>
</reference>
<keyword evidence="2" id="KW-1185">Reference proteome</keyword>